<dbReference type="GO" id="GO:0033214">
    <property type="term" value="P:siderophore-iron import into cell"/>
    <property type="evidence" value="ECO:0007669"/>
    <property type="project" value="TreeGrafter"/>
</dbReference>
<dbReference type="Gene3D" id="2.40.170.20">
    <property type="entry name" value="TonB-dependent receptor, beta-barrel domain"/>
    <property type="match status" value="1"/>
</dbReference>
<keyword evidence="10" id="KW-0732">Signal</keyword>
<dbReference type="Pfam" id="PF00593">
    <property type="entry name" value="TonB_dep_Rec_b-barrel"/>
    <property type="match status" value="1"/>
</dbReference>
<evidence type="ECO:0000256" key="5">
    <source>
        <dbReference type="ARBA" id="ARBA00023077"/>
    </source>
</evidence>
<evidence type="ECO:0000256" key="3">
    <source>
        <dbReference type="ARBA" id="ARBA00022452"/>
    </source>
</evidence>
<dbReference type="InterPro" id="IPR000531">
    <property type="entry name" value="Beta-barrel_TonB"/>
</dbReference>
<dbReference type="InterPro" id="IPR039426">
    <property type="entry name" value="TonB-dep_rcpt-like"/>
</dbReference>
<dbReference type="Pfam" id="PF07715">
    <property type="entry name" value="Plug"/>
    <property type="match status" value="1"/>
</dbReference>
<dbReference type="InterPro" id="IPR012910">
    <property type="entry name" value="Plug_dom"/>
</dbReference>
<reference evidence="13 14" key="1">
    <citation type="submission" date="2019-11" db="EMBL/GenBank/DDBJ databases">
        <authorList>
            <person name="Holert J."/>
        </authorList>
    </citation>
    <scope>NUCLEOTIDE SEQUENCE [LARGE SCALE GENOMIC DNA]</scope>
    <source>
        <strain evidence="13">SB11_3</strain>
    </source>
</reference>
<evidence type="ECO:0000256" key="1">
    <source>
        <dbReference type="ARBA" id="ARBA00004571"/>
    </source>
</evidence>
<keyword evidence="3 8" id="KW-1134">Transmembrane beta strand</keyword>
<feature type="domain" description="TonB-dependent receptor-like beta-barrel" evidence="11">
    <location>
        <begin position="237"/>
        <end position="703"/>
    </location>
</feature>
<dbReference type="InterPro" id="IPR036942">
    <property type="entry name" value="Beta-barrel_TonB_sf"/>
</dbReference>
<keyword evidence="14" id="KW-1185">Reference proteome</keyword>
<evidence type="ECO:0000256" key="7">
    <source>
        <dbReference type="ARBA" id="ARBA00023237"/>
    </source>
</evidence>
<name>A0A5S9QXI4_9GAMM</name>
<keyword evidence="2 8" id="KW-0813">Transport</keyword>
<evidence type="ECO:0000313" key="14">
    <source>
        <dbReference type="Proteomes" id="UP000441399"/>
    </source>
</evidence>
<proteinExistence type="inferred from homology"/>
<comment type="subcellular location">
    <subcellularLocation>
        <location evidence="1 8">Cell outer membrane</location>
        <topology evidence="1 8">Multi-pass membrane protein</topology>
    </subcellularLocation>
</comment>
<dbReference type="EMBL" id="CACSIO010000056">
    <property type="protein sequence ID" value="CAA0123542.1"/>
    <property type="molecule type" value="Genomic_DNA"/>
</dbReference>
<evidence type="ECO:0000256" key="10">
    <source>
        <dbReference type="SAM" id="SignalP"/>
    </source>
</evidence>
<keyword evidence="7 8" id="KW-0998">Cell outer membrane</keyword>
<dbReference type="CDD" id="cd01347">
    <property type="entry name" value="ligand_gated_channel"/>
    <property type="match status" value="1"/>
</dbReference>
<dbReference type="SUPFAM" id="SSF56935">
    <property type="entry name" value="Porins"/>
    <property type="match status" value="1"/>
</dbReference>
<dbReference type="AlphaFoldDB" id="A0A5S9QXI4"/>
<sequence length="733" mass="80982">MKKLLITLAAATSVVAVAQENEEAPKADNSVLEETLIIGSKDDVKALTGSASVLDRTDLEAFNYTDLERVLTAVPGVYIRNEDGFGLRPNIAIRGVTSDRSQKITIMEDGILITPAPYSAPAAYYIPNVNRMNSVEVFKGPASIEYGPNTVGGAINLATRPIPADEAGDFSATYGSYNFQKYNAYYGKSYDNFGWAVDALRYSSDGFKELDGGGNTGFVRNDINLKFMVKSDDDAKYPQRLTLKLGYADEDADETYLGLSDEDFDKNPLRRYRSSQLDHFESKHYQTHALHTVKFADELKLVSKAYFNRFDRTWFRLAGFGGDAPALSDILADTNRFSREYQLLTGQRNSDPSNEEDTFVLTNNDREYGSQGFESKLTAIMQTGDIEHQLVSGFRYHNDYVRRDQPTFGYLMVNGRLVADGDGKRAGEGSDNRAESDAVALYINDTMTIGDWTLNVGSRFEYIDGKFTNFQDGTKSSRTTAVAIPGIGTLYQVTEELSLLAGINKGFSPAGPASDESVNPEESVNYEYGGRYSADGFDASLIGFFSDYSNLIGRCRASDPGCDLGDEFNGGSVQIAGLEAEASYIFDFDGILWPMSLTYTYTESAFQSSFESTFSQWGNVDKGDELPYLPNNQLRFETGLNGTHWDVFMSVNYVGEMREVAGQSGSADTGAFTEKLKPLTTVDLSASYFITDNWRVQMALDNVFNAEQIVSRRPFGGRPNKPFTASATVGYRF</sequence>
<organism evidence="13 14">
    <name type="scientific">BD1-7 clade bacterium</name>
    <dbReference type="NCBI Taxonomy" id="2029982"/>
    <lineage>
        <taxon>Bacteria</taxon>
        <taxon>Pseudomonadati</taxon>
        <taxon>Pseudomonadota</taxon>
        <taxon>Gammaproteobacteria</taxon>
        <taxon>Cellvibrionales</taxon>
        <taxon>Spongiibacteraceae</taxon>
        <taxon>BD1-7 clade</taxon>
    </lineage>
</organism>
<gene>
    <name evidence="13" type="primary">fecA_2</name>
    <name evidence="13" type="ORF">OPDIPICF_02806</name>
</gene>
<dbReference type="PANTHER" id="PTHR30442">
    <property type="entry name" value="IRON III DICITRATE TRANSPORT PROTEIN FECA"/>
    <property type="match status" value="1"/>
</dbReference>
<evidence type="ECO:0000259" key="11">
    <source>
        <dbReference type="Pfam" id="PF00593"/>
    </source>
</evidence>
<evidence type="ECO:0000256" key="9">
    <source>
        <dbReference type="RuleBase" id="RU003357"/>
    </source>
</evidence>
<dbReference type="GO" id="GO:0009279">
    <property type="term" value="C:cell outer membrane"/>
    <property type="evidence" value="ECO:0007669"/>
    <property type="project" value="UniProtKB-SubCell"/>
</dbReference>
<feature type="chain" id="PRO_5024885847" evidence="10">
    <location>
        <begin position="19"/>
        <end position="733"/>
    </location>
</feature>
<evidence type="ECO:0000259" key="12">
    <source>
        <dbReference type="Pfam" id="PF07715"/>
    </source>
</evidence>
<dbReference type="InterPro" id="IPR037066">
    <property type="entry name" value="Plug_dom_sf"/>
</dbReference>
<dbReference type="Gene3D" id="2.170.130.10">
    <property type="entry name" value="TonB-dependent receptor, plug domain"/>
    <property type="match status" value="1"/>
</dbReference>
<dbReference type="OrthoDB" id="9760494at2"/>
<keyword evidence="4 8" id="KW-0812">Transmembrane</keyword>
<protein>
    <submittedName>
        <fullName evidence="13">Fe(3+) dicitrate transport protein FecA</fullName>
    </submittedName>
</protein>
<accession>A0A5S9QXI4</accession>
<comment type="similarity">
    <text evidence="8 9">Belongs to the TonB-dependent receptor family.</text>
</comment>
<evidence type="ECO:0000256" key="8">
    <source>
        <dbReference type="PROSITE-ProRule" id="PRU01360"/>
    </source>
</evidence>
<evidence type="ECO:0000256" key="6">
    <source>
        <dbReference type="ARBA" id="ARBA00023136"/>
    </source>
</evidence>
<dbReference type="Proteomes" id="UP000441399">
    <property type="component" value="Unassembled WGS sequence"/>
</dbReference>
<evidence type="ECO:0000256" key="4">
    <source>
        <dbReference type="ARBA" id="ARBA00022692"/>
    </source>
</evidence>
<feature type="domain" description="TonB-dependent receptor plug" evidence="12">
    <location>
        <begin position="44"/>
        <end position="154"/>
    </location>
</feature>
<dbReference type="PROSITE" id="PS52016">
    <property type="entry name" value="TONB_DEPENDENT_REC_3"/>
    <property type="match status" value="1"/>
</dbReference>
<keyword evidence="5 9" id="KW-0798">TonB box</keyword>
<keyword evidence="6 8" id="KW-0472">Membrane</keyword>
<evidence type="ECO:0000256" key="2">
    <source>
        <dbReference type="ARBA" id="ARBA00022448"/>
    </source>
</evidence>
<feature type="signal peptide" evidence="10">
    <location>
        <begin position="1"/>
        <end position="18"/>
    </location>
</feature>
<evidence type="ECO:0000313" key="13">
    <source>
        <dbReference type="EMBL" id="CAA0123542.1"/>
    </source>
</evidence>
<dbReference type="PANTHER" id="PTHR30442:SF0">
    <property type="entry name" value="FE(3+) DICITRATE TRANSPORT PROTEIN FECA"/>
    <property type="match status" value="1"/>
</dbReference>